<keyword evidence="1" id="KW-0732">Signal</keyword>
<proteinExistence type="predicted"/>
<sequence length="143" mass="16168">MKKTVLFSILLSVFFLNSIAQTKEELVGTWTVTKVSLAPNAPKEFKEGYDKMVKGMQHSTMEFEQDGKCKIAILELMAKEAGASLNGKTSWVYNEIDKSIIVSEGSGKSKDTLMKMYVKKEGKKYMFIGDETYLVFDVKKNKK</sequence>
<evidence type="ECO:0000313" key="2">
    <source>
        <dbReference type="EMBL" id="RZS70714.1"/>
    </source>
</evidence>
<feature type="signal peptide" evidence="1">
    <location>
        <begin position="1"/>
        <end position="20"/>
    </location>
</feature>
<dbReference type="Proteomes" id="UP000293874">
    <property type="component" value="Unassembled WGS sequence"/>
</dbReference>
<name>A0A4Q7MS28_9BACT</name>
<dbReference type="RefSeq" id="WP_130541188.1">
    <property type="nucleotide sequence ID" value="NZ_CP042431.1"/>
</dbReference>
<dbReference type="EMBL" id="SGXA01000002">
    <property type="protein sequence ID" value="RZS70714.1"/>
    <property type="molecule type" value="Genomic_DNA"/>
</dbReference>
<gene>
    <name evidence="2" type="ORF">EV199_2607</name>
</gene>
<feature type="chain" id="PRO_5020227032" description="Lipocalin-like protein" evidence="1">
    <location>
        <begin position="21"/>
        <end position="143"/>
    </location>
</feature>
<organism evidence="2 3">
    <name type="scientific">Pseudobacter ginsenosidimutans</name>
    <dbReference type="NCBI Taxonomy" id="661488"/>
    <lineage>
        <taxon>Bacteria</taxon>
        <taxon>Pseudomonadati</taxon>
        <taxon>Bacteroidota</taxon>
        <taxon>Chitinophagia</taxon>
        <taxon>Chitinophagales</taxon>
        <taxon>Chitinophagaceae</taxon>
        <taxon>Pseudobacter</taxon>
    </lineage>
</organism>
<comment type="caution">
    <text evidence="2">The sequence shown here is derived from an EMBL/GenBank/DDBJ whole genome shotgun (WGS) entry which is preliminary data.</text>
</comment>
<reference evidence="2 3" key="1">
    <citation type="submission" date="2019-02" db="EMBL/GenBank/DDBJ databases">
        <title>Genomic Encyclopedia of Type Strains, Phase IV (KMG-IV): sequencing the most valuable type-strain genomes for metagenomic binning, comparative biology and taxonomic classification.</title>
        <authorList>
            <person name="Goeker M."/>
        </authorList>
    </citation>
    <scope>NUCLEOTIDE SEQUENCE [LARGE SCALE GENOMIC DNA]</scope>
    <source>
        <strain evidence="2 3">DSM 18116</strain>
    </source>
</reference>
<dbReference type="AlphaFoldDB" id="A0A4Q7MS28"/>
<evidence type="ECO:0000313" key="3">
    <source>
        <dbReference type="Proteomes" id="UP000293874"/>
    </source>
</evidence>
<accession>A0A4Q7MS28</accession>
<evidence type="ECO:0000256" key="1">
    <source>
        <dbReference type="SAM" id="SignalP"/>
    </source>
</evidence>
<keyword evidence="3" id="KW-1185">Reference proteome</keyword>
<evidence type="ECO:0008006" key="4">
    <source>
        <dbReference type="Google" id="ProtNLM"/>
    </source>
</evidence>
<protein>
    <recommendedName>
        <fullName evidence="4">Lipocalin-like protein</fullName>
    </recommendedName>
</protein>
<dbReference type="OrthoDB" id="9894396at2"/>